<dbReference type="PANTHER" id="PTHR30349:SF91">
    <property type="entry name" value="INTA PROTEIN"/>
    <property type="match status" value="1"/>
</dbReference>
<sequence length="471" mass="51726">MSAETAAAPASNRETGTRTRRALPITKRVARSGKVSYTFQIDAGTKPDGSRDRRRYTYRTLAEAKREYARIMTEAAAGTLVRRDKVTLGAFLAEWLDSRRVRPNTLDGYRAVLKPVIDHLGTVPLQHLDTPHLDELVTLRLTGEPIPPRAKRGRRSVEVLAYLRAHPEGAGYSELLTSFGEPCIKALDRLVLCGDVLRPRRARYVAALLTEPERPKISGGVSNRTICAMLTVLSQALTTAMKRGLVARNVAQLVDRPAIAHREMSTWTPQQVERFREHVRGERLYACWLLTLAGWRRSEVLGLAWSAVDFDAGTVSVAQGRVIVRGAGTTTGAPKSERSRRTLPMPADVMVALRALNAQQKRDRLVLGPTWINTGLIAINEDGSPIRPETYSKAFRRHCAAAGVPVIRLHDTRHTAATRMLDSGTTVSAAAKWLGHDPAMTLRVYGHVYDDALASAADVLLGGMSRANGEG</sequence>
<dbReference type="InterPro" id="IPR011010">
    <property type="entry name" value="DNA_brk_join_enz"/>
</dbReference>
<organism evidence="7 8">
    <name type="scientific">Mycobacterium liflandii (strain 128FXT)</name>
    <dbReference type="NCBI Taxonomy" id="459424"/>
    <lineage>
        <taxon>Bacteria</taxon>
        <taxon>Bacillati</taxon>
        <taxon>Actinomycetota</taxon>
        <taxon>Actinomycetes</taxon>
        <taxon>Mycobacteriales</taxon>
        <taxon>Mycobacteriaceae</taxon>
        <taxon>Mycobacterium</taxon>
        <taxon>Mycobacterium ulcerans group</taxon>
    </lineage>
</organism>
<dbReference type="InterPro" id="IPR010998">
    <property type="entry name" value="Integrase_recombinase_N"/>
</dbReference>
<dbReference type="PROSITE" id="PS51900">
    <property type="entry name" value="CB"/>
    <property type="match status" value="1"/>
</dbReference>
<gene>
    <name evidence="7" type="ordered locus">MULP_03584</name>
</gene>
<dbReference type="SUPFAM" id="SSF56349">
    <property type="entry name" value="DNA breaking-rejoining enzymes"/>
    <property type="match status" value="1"/>
</dbReference>
<dbReference type="AlphaFoldDB" id="L7V9K2"/>
<feature type="domain" description="Tyr recombinase" evidence="5">
    <location>
        <begin position="262"/>
        <end position="458"/>
    </location>
</feature>
<dbReference type="InterPro" id="IPR013762">
    <property type="entry name" value="Integrase-like_cat_sf"/>
</dbReference>
<keyword evidence="2" id="KW-0233">DNA recombination</keyword>
<dbReference type="InterPro" id="IPR050090">
    <property type="entry name" value="Tyrosine_recombinase_XerCD"/>
</dbReference>
<dbReference type="InterPro" id="IPR002104">
    <property type="entry name" value="Integrase_catalytic"/>
</dbReference>
<name>L7V9K2_MYCL1</name>
<protein>
    <submittedName>
        <fullName evidence="7">Prophage integrase</fullName>
    </submittedName>
</protein>
<dbReference type="GO" id="GO:0003677">
    <property type="term" value="F:DNA binding"/>
    <property type="evidence" value="ECO:0007669"/>
    <property type="project" value="UniProtKB-UniRule"/>
</dbReference>
<dbReference type="EMBL" id="CP003899">
    <property type="protein sequence ID" value="AGC63250.1"/>
    <property type="molecule type" value="Genomic_DNA"/>
</dbReference>
<evidence type="ECO:0000259" key="6">
    <source>
        <dbReference type="PROSITE" id="PS51900"/>
    </source>
</evidence>
<proteinExistence type="predicted"/>
<evidence type="ECO:0000313" key="8">
    <source>
        <dbReference type="Proteomes" id="UP000011157"/>
    </source>
</evidence>
<keyword evidence="1 3" id="KW-0238">DNA-binding</keyword>
<dbReference type="CDD" id="cd01189">
    <property type="entry name" value="INT_ICEBs1_C_like"/>
    <property type="match status" value="1"/>
</dbReference>
<dbReference type="PATRIC" id="fig|459424.11.peg.3695"/>
<evidence type="ECO:0000256" key="3">
    <source>
        <dbReference type="PROSITE-ProRule" id="PRU01248"/>
    </source>
</evidence>
<feature type="region of interest" description="Disordered" evidence="4">
    <location>
        <begin position="1"/>
        <end position="21"/>
    </location>
</feature>
<dbReference type="PANTHER" id="PTHR30349">
    <property type="entry name" value="PHAGE INTEGRASE-RELATED"/>
    <property type="match status" value="1"/>
</dbReference>
<dbReference type="GO" id="GO:0006310">
    <property type="term" value="P:DNA recombination"/>
    <property type="evidence" value="ECO:0007669"/>
    <property type="project" value="UniProtKB-KW"/>
</dbReference>
<dbReference type="GO" id="GO:0015074">
    <property type="term" value="P:DNA integration"/>
    <property type="evidence" value="ECO:0007669"/>
    <property type="project" value="InterPro"/>
</dbReference>
<dbReference type="Pfam" id="PF00589">
    <property type="entry name" value="Phage_integrase"/>
    <property type="match status" value="1"/>
</dbReference>
<accession>L7V9K2</accession>
<dbReference type="InterPro" id="IPR044068">
    <property type="entry name" value="CB"/>
</dbReference>
<dbReference type="Gene3D" id="1.10.443.10">
    <property type="entry name" value="Intergrase catalytic core"/>
    <property type="match status" value="1"/>
</dbReference>
<evidence type="ECO:0000259" key="5">
    <source>
        <dbReference type="PROSITE" id="PS51898"/>
    </source>
</evidence>
<keyword evidence="8" id="KW-1185">Reference proteome</keyword>
<dbReference type="RefSeq" id="WP_015356248.1">
    <property type="nucleotide sequence ID" value="NC_020133.1"/>
</dbReference>
<dbReference type="HOGENOM" id="CLU_027562_17_1_11"/>
<evidence type="ECO:0000256" key="2">
    <source>
        <dbReference type="ARBA" id="ARBA00023172"/>
    </source>
</evidence>
<evidence type="ECO:0000256" key="4">
    <source>
        <dbReference type="SAM" id="MobiDB-lite"/>
    </source>
</evidence>
<feature type="domain" description="Core-binding (CB)" evidence="6">
    <location>
        <begin position="86"/>
        <end position="166"/>
    </location>
</feature>
<dbReference type="KEGG" id="mli:MULP_03584"/>
<evidence type="ECO:0000313" key="7">
    <source>
        <dbReference type="EMBL" id="AGC63250.1"/>
    </source>
</evidence>
<dbReference type="Proteomes" id="UP000011157">
    <property type="component" value="Chromosome"/>
</dbReference>
<evidence type="ECO:0000256" key="1">
    <source>
        <dbReference type="ARBA" id="ARBA00023125"/>
    </source>
</evidence>
<dbReference type="PROSITE" id="PS51898">
    <property type="entry name" value="TYR_RECOMBINASE"/>
    <property type="match status" value="1"/>
</dbReference>
<dbReference type="Gene3D" id="1.10.150.130">
    <property type="match status" value="1"/>
</dbReference>
<reference evidence="7 8" key="1">
    <citation type="journal article" date="2013" name="J. Bacteriol.">
        <title>Complete Genome Sequence of the Frog Pathogen Mycobacterium ulcerans Ecovar Liflandii.</title>
        <authorList>
            <person name="Tobias N.J."/>
            <person name="Doig K.D."/>
            <person name="Medema M.H."/>
            <person name="Chen H."/>
            <person name="Haring V."/>
            <person name="Moore R."/>
            <person name="Seemann T."/>
            <person name="Stinear T.P."/>
        </authorList>
    </citation>
    <scope>NUCLEOTIDE SEQUENCE [LARGE SCALE GENOMIC DNA]</scope>
    <source>
        <strain evidence="7 8">128FXT</strain>
    </source>
</reference>